<dbReference type="RefSeq" id="WP_213236557.1">
    <property type="nucleotide sequence ID" value="NZ_JAHBCL010000012.1"/>
</dbReference>
<dbReference type="Gene3D" id="3.40.50.970">
    <property type="match status" value="2"/>
</dbReference>
<feature type="binding site" evidence="10">
    <location>
        <begin position="115"/>
        <end position="117"/>
    </location>
    <ligand>
        <name>thiamine diphosphate</name>
        <dbReference type="ChEBI" id="CHEBI:58937"/>
    </ligand>
</feature>
<dbReference type="NCBIfam" id="TIGR00204">
    <property type="entry name" value="dxs"/>
    <property type="match status" value="1"/>
</dbReference>
<evidence type="ECO:0000256" key="2">
    <source>
        <dbReference type="ARBA" id="ARBA00011081"/>
    </source>
</evidence>
<dbReference type="InterPro" id="IPR020826">
    <property type="entry name" value="Transketolase_BS"/>
</dbReference>
<evidence type="ECO:0000256" key="5">
    <source>
        <dbReference type="ARBA" id="ARBA00022723"/>
    </source>
</evidence>
<feature type="domain" description="Transketolase-like pyrimidine-binding" evidence="11">
    <location>
        <begin position="315"/>
        <end position="480"/>
    </location>
</feature>
<comment type="pathway">
    <text evidence="1 10">Metabolic intermediate biosynthesis; 1-deoxy-D-xylulose 5-phosphate biosynthesis; 1-deoxy-D-xylulose 5-phosphate from D-glyceraldehyde 3-phosphate and pyruvate: step 1/1.</text>
</comment>
<comment type="cofactor">
    <cofactor evidence="10">
        <name>thiamine diphosphate</name>
        <dbReference type="ChEBI" id="CHEBI:58937"/>
    </cofactor>
    <text evidence="10">Binds 1 thiamine pyrophosphate per subunit.</text>
</comment>
<dbReference type="PROSITE" id="PS00802">
    <property type="entry name" value="TRANSKETOLASE_2"/>
    <property type="match status" value="1"/>
</dbReference>
<evidence type="ECO:0000256" key="9">
    <source>
        <dbReference type="ARBA" id="ARBA00023229"/>
    </source>
</evidence>
<dbReference type="InterPro" id="IPR029061">
    <property type="entry name" value="THDP-binding"/>
</dbReference>
<feature type="binding site" evidence="10">
    <location>
        <position position="146"/>
    </location>
    <ligand>
        <name>Mg(2+)</name>
        <dbReference type="ChEBI" id="CHEBI:18420"/>
    </ligand>
</feature>
<dbReference type="PANTHER" id="PTHR43322:SF5">
    <property type="entry name" value="1-DEOXY-D-XYLULOSE-5-PHOSPHATE SYNTHASE, CHLOROPLASTIC"/>
    <property type="match status" value="1"/>
</dbReference>
<keyword evidence="4 10" id="KW-0808">Transferase</keyword>
<dbReference type="CDD" id="cd02007">
    <property type="entry name" value="TPP_DXS"/>
    <property type="match status" value="1"/>
</dbReference>
<dbReference type="NCBIfam" id="NF003933">
    <property type="entry name" value="PRK05444.2-2"/>
    <property type="match status" value="1"/>
</dbReference>
<evidence type="ECO:0000256" key="3">
    <source>
        <dbReference type="ARBA" id="ARBA00011738"/>
    </source>
</evidence>
<feature type="binding site" evidence="10">
    <location>
        <position position="175"/>
    </location>
    <ligand>
        <name>Mg(2+)</name>
        <dbReference type="ChEBI" id="CHEBI:18420"/>
    </ligand>
</feature>
<dbReference type="Pfam" id="PF13292">
    <property type="entry name" value="DXP_synthase_N"/>
    <property type="match status" value="1"/>
</dbReference>
<keyword evidence="6 10" id="KW-0460">Magnesium</keyword>
<comment type="cofactor">
    <cofactor evidence="10">
        <name>Mg(2+)</name>
        <dbReference type="ChEBI" id="CHEBI:18420"/>
    </cofactor>
    <text evidence="10">Binds 1 Mg(2+) ion per subunit.</text>
</comment>
<dbReference type="InterPro" id="IPR005477">
    <property type="entry name" value="Dxylulose-5-P_synthase"/>
</dbReference>
<dbReference type="Gene3D" id="3.40.50.920">
    <property type="match status" value="1"/>
</dbReference>
<dbReference type="InterPro" id="IPR033248">
    <property type="entry name" value="Transketolase_C"/>
</dbReference>
<comment type="similarity">
    <text evidence="2 10">Belongs to the transketolase family. DXPS subfamily.</text>
</comment>
<comment type="catalytic activity">
    <reaction evidence="10">
        <text>D-glyceraldehyde 3-phosphate + pyruvate + H(+) = 1-deoxy-D-xylulose 5-phosphate + CO2</text>
        <dbReference type="Rhea" id="RHEA:12605"/>
        <dbReference type="ChEBI" id="CHEBI:15361"/>
        <dbReference type="ChEBI" id="CHEBI:15378"/>
        <dbReference type="ChEBI" id="CHEBI:16526"/>
        <dbReference type="ChEBI" id="CHEBI:57792"/>
        <dbReference type="ChEBI" id="CHEBI:59776"/>
        <dbReference type="EC" id="2.2.1.7"/>
    </reaction>
</comment>
<comment type="function">
    <text evidence="10">Catalyzes the acyloin condensation reaction between C atoms 2 and 3 of pyruvate and glyceraldehyde 3-phosphate to yield 1-deoxy-D-xylulose-5-phosphate (DXP).</text>
</comment>
<evidence type="ECO:0000256" key="6">
    <source>
        <dbReference type="ARBA" id="ARBA00022842"/>
    </source>
</evidence>
<feature type="binding site" evidence="10">
    <location>
        <position position="175"/>
    </location>
    <ligand>
        <name>thiamine diphosphate</name>
        <dbReference type="ChEBI" id="CHEBI:58937"/>
    </ligand>
</feature>
<evidence type="ECO:0000313" key="12">
    <source>
        <dbReference type="EMBL" id="MBS7526698.1"/>
    </source>
</evidence>
<comment type="caution">
    <text evidence="12">The sequence shown here is derived from an EMBL/GenBank/DDBJ whole genome shotgun (WGS) entry which is preliminary data.</text>
</comment>
<dbReference type="InterPro" id="IPR049557">
    <property type="entry name" value="Transketolase_CS"/>
</dbReference>
<protein>
    <recommendedName>
        <fullName evidence="10">1-deoxy-D-xylulose-5-phosphate synthase</fullName>
        <ecNumber evidence="10">2.2.1.7</ecNumber>
    </recommendedName>
    <alternativeName>
        <fullName evidence="10">1-deoxyxylulose-5-phosphate synthase</fullName>
        <shortName evidence="10">DXP synthase</shortName>
        <shortName evidence="10">DXPS</shortName>
    </alternativeName>
</protein>
<evidence type="ECO:0000256" key="1">
    <source>
        <dbReference type="ARBA" id="ARBA00004980"/>
    </source>
</evidence>
<dbReference type="SUPFAM" id="SSF52518">
    <property type="entry name" value="Thiamin diphosphate-binding fold (THDP-binding)"/>
    <property type="match status" value="1"/>
</dbReference>
<keyword evidence="5 10" id="KW-0479">Metal-binding</keyword>
<feature type="binding site" evidence="10">
    <location>
        <begin position="147"/>
        <end position="148"/>
    </location>
    <ligand>
        <name>thiamine diphosphate</name>
        <dbReference type="ChEBI" id="CHEBI:58937"/>
    </ligand>
</feature>
<name>A0ABS5PNQ2_9FIRM</name>
<dbReference type="PANTHER" id="PTHR43322">
    <property type="entry name" value="1-D-DEOXYXYLULOSE 5-PHOSPHATE SYNTHASE-RELATED"/>
    <property type="match status" value="1"/>
</dbReference>
<evidence type="ECO:0000256" key="8">
    <source>
        <dbReference type="ARBA" id="ARBA00023052"/>
    </source>
</evidence>
<gene>
    <name evidence="10 12" type="primary">dxs</name>
    <name evidence="12" type="ORF">KHM83_08415</name>
</gene>
<dbReference type="InterPro" id="IPR009014">
    <property type="entry name" value="Transketo_C/PFOR_II"/>
</dbReference>
<dbReference type="SMART" id="SM00861">
    <property type="entry name" value="Transket_pyr"/>
    <property type="match status" value="1"/>
</dbReference>
<dbReference type="InterPro" id="IPR005475">
    <property type="entry name" value="Transketolase-like_Pyr-bd"/>
</dbReference>
<evidence type="ECO:0000256" key="4">
    <source>
        <dbReference type="ARBA" id="ARBA00022679"/>
    </source>
</evidence>
<proteinExistence type="inferred from homology"/>
<evidence type="ECO:0000259" key="11">
    <source>
        <dbReference type="SMART" id="SM00861"/>
    </source>
</evidence>
<keyword evidence="8 10" id="KW-0786">Thiamine pyrophosphate</keyword>
<evidence type="ECO:0000313" key="13">
    <source>
        <dbReference type="Proteomes" id="UP000746471"/>
    </source>
</evidence>
<dbReference type="GO" id="GO:0008661">
    <property type="term" value="F:1-deoxy-D-xylulose-5-phosphate synthase activity"/>
    <property type="evidence" value="ECO:0007669"/>
    <property type="project" value="UniProtKB-EC"/>
</dbReference>
<feature type="binding site" evidence="10">
    <location>
        <position position="287"/>
    </location>
    <ligand>
        <name>thiamine diphosphate</name>
        <dbReference type="ChEBI" id="CHEBI:58937"/>
    </ligand>
</feature>
<keyword evidence="13" id="KW-1185">Reference proteome</keyword>
<comment type="subunit">
    <text evidence="3 10">Homodimer.</text>
</comment>
<feature type="binding site" evidence="10">
    <location>
        <position position="366"/>
    </location>
    <ligand>
        <name>thiamine diphosphate</name>
        <dbReference type="ChEBI" id="CHEBI:58937"/>
    </ligand>
</feature>
<dbReference type="HAMAP" id="MF_00315">
    <property type="entry name" value="DXP_synth"/>
    <property type="match status" value="1"/>
</dbReference>
<dbReference type="Proteomes" id="UP000746471">
    <property type="component" value="Unassembled WGS sequence"/>
</dbReference>
<sequence>MYNILSRIDSPEAVKALNADELNLLAVDIRQFLIENVSKTGGHLASNLGAVELTIALHYVFDSPEDKLIWDVGHQAYVHKILTGRKDCFGTLRQWEGMSGFLKRKESIHDCFEAGHSSTSISAAVGMALARDLNRRQYEVVPIIGDGALTGGMALEALNYLGHCQSNVKVILNDNEMSISENVGGISQALSRLRATEAYNKLKDETKSTLARIPNIGESMIDVIGRLKDSFKYFVVDGGLFFEEIGLTYFGPINGHNITELIKNLEMVKQIKGPVVLHVLTQKGKGYSFSEQNPNKYHGVGKFDPKVDLPVKRKNDYATVFGETLTALAKTRGDIVAVSAAMIDGTGLCSFKSAYPDRIFDVGIAEQHAVTMSAGLACQGMKPFVAIYSTFLQRAYDQIFHDVCLQNYPVVFCIDRAGLVGNDGETHHGVFDIAYLSHLPNMRIFAPKDQGELEAMLAYAAEDLDGPISIRYPRGTAEKMPPTHSPTFTPERMLKGRKTIVVSTGKMTGIALEAIEKCETGKIGLIHVPRIKPLHEAELLTELSQASRIVTIEDHAVIGGFGDQINRLIMNHPAAFKQMPEVYNLGYRDQFVTQGDVDTLMDEMGLSSEKICKFLREVQNG</sequence>
<reference evidence="12 13" key="1">
    <citation type="submission" date="2021-05" db="EMBL/GenBank/DDBJ databases">
        <title>Fusibacter ferrireducens sp. nov., an anaerobic, sulfur- and Fe-reducing bacterium isolated from the mangrove sediment.</title>
        <authorList>
            <person name="Qiu D."/>
        </authorList>
    </citation>
    <scope>NUCLEOTIDE SEQUENCE [LARGE SCALE GENOMIC DNA]</scope>
    <source>
        <strain evidence="12 13">DSM 12116</strain>
    </source>
</reference>
<accession>A0ABS5PNQ2</accession>
<dbReference type="Pfam" id="PF02779">
    <property type="entry name" value="Transket_pyr"/>
    <property type="match status" value="1"/>
</dbReference>
<evidence type="ECO:0000256" key="7">
    <source>
        <dbReference type="ARBA" id="ARBA00022977"/>
    </source>
</evidence>
<keyword evidence="9 10" id="KW-0414">Isoprene biosynthesis</keyword>
<dbReference type="Pfam" id="PF02780">
    <property type="entry name" value="Transketolase_C"/>
    <property type="match status" value="1"/>
</dbReference>
<dbReference type="EC" id="2.2.1.7" evidence="10"/>
<evidence type="ECO:0000256" key="10">
    <source>
        <dbReference type="HAMAP-Rule" id="MF_00315"/>
    </source>
</evidence>
<dbReference type="SUPFAM" id="SSF52922">
    <property type="entry name" value="TK C-terminal domain-like"/>
    <property type="match status" value="1"/>
</dbReference>
<dbReference type="CDD" id="cd07033">
    <property type="entry name" value="TPP_PYR_DXS_TK_like"/>
    <property type="match status" value="1"/>
</dbReference>
<feature type="binding site" evidence="10">
    <location>
        <position position="74"/>
    </location>
    <ligand>
        <name>thiamine diphosphate</name>
        <dbReference type="ChEBI" id="CHEBI:58937"/>
    </ligand>
</feature>
<keyword evidence="7 10" id="KW-0784">Thiamine biosynthesis</keyword>
<dbReference type="PROSITE" id="PS00801">
    <property type="entry name" value="TRANSKETOLASE_1"/>
    <property type="match status" value="1"/>
</dbReference>
<organism evidence="12 13">
    <name type="scientific">Fusibacter paucivorans</name>
    <dbReference type="NCBI Taxonomy" id="76009"/>
    <lineage>
        <taxon>Bacteria</taxon>
        <taxon>Bacillati</taxon>
        <taxon>Bacillota</taxon>
        <taxon>Clostridia</taxon>
        <taxon>Eubacteriales</taxon>
        <taxon>Eubacteriales Family XII. Incertae Sedis</taxon>
        <taxon>Fusibacter</taxon>
    </lineage>
</organism>
<dbReference type="EMBL" id="JAHBCL010000012">
    <property type="protein sequence ID" value="MBS7526698.1"/>
    <property type="molecule type" value="Genomic_DNA"/>
</dbReference>